<reference evidence="2 3" key="1">
    <citation type="journal article" date="2007" name="Science">
        <title>Sea anemone genome reveals ancestral eumetazoan gene repertoire and genomic organization.</title>
        <authorList>
            <person name="Putnam N.H."/>
            <person name="Srivastava M."/>
            <person name="Hellsten U."/>
            <person name="Dirks B."/>
            <person name="Chapman J."/>
            <person name="Salamov A."/>
            <person name="Terry A."/>
            <person name="Shapiro H."/>
            <person name="Lindquist E."/>
            <person name="Kapitonov V.V."/>
            <person name="Jurka J."/>
            <person name="Genikhovich G."/>
            <person name="Grigoriev I.V."/>
            <person name="Lucas S.M."/>
            <person name="Steele R.E."/>
            <person name="Finnerty J.R."/>
            <person name="Technau U."/>
            <person name="Martindale M.Q."/>
            <person name="Rokhsar D.S."/>
        </authorList>
    </citation>
    <scope>NUCLEOTIDE SEQUENCE [LARGE SCALE GENOMIC DNA]</scope>
    <source>
        <strain evidence="3">CH2 X CH6</strain>
    </source>
</reference>
<sequence length="151" mass="17097">NPLGLQSGGIPDSAMTASSYFIGDNYCAPKEGRIHSERDTKAWCAKQNVAGEYLQVDIGREVLLTKIATQGRGIYLQWVTSYELSHSRDGQAWTPYYDEQGHAKVFPGNQDNSTVVSHPLPYHPRVRYVRIFAKTWHRHISLRAELYGCDL</sequence>
<dbReference type="KEGG" id="nve:5504419"/>
<feature type="domain" description="F5/8 type C" evidence="1">
    <location>
        <begin position="1"/>
        <end position="149"/>
    </location>
</feature>
<evidence type="ECO:0000313" key="3">
    <source>
        <dbReference type="Proteomes" id="UP000001593"/>
    </source>
</evidence>
<dbReference type="SMART" id="SM00231">
    <property type="entry name" value="FA58C"/>
    <property type="match status" value="1"/>
</dbReference>
<dbReference type="InterPro" id="IPR000421">
    <property type="entry name" value="FA58C"/>
</dbReference>
<dbReference type="CDD" id="cd00057">
    <property type="entry name" value="FA58C"/>
    <property type="match status" value="1"/>
</dbReference>
<dbReference type="Proteomes" id="UP000001593">
    <property type="component" value="Unassembled WGS sequence"/>
</dbReference>
<dbReference type="EMBL" id="DS469783">
    <property type="protein sequence ID" value="EDO33236.1"/>
    <property type="molecule type" value="Genomic_DNA"/>
</dbReference>
<accession>A7SST8</accession>
<dbReference type="Pfam" id="PF00754">
    <property type="entry name" value="F5_F8_type_C"/>
    <property type="match status" value="1"/>
</dbReference>
<evidence type="ECO:0000259" key="1">
    <source>
        <dbReference type="PROSITE" id="PS50022"/>
    </source>
</evidence>
<organism evidence="2 3">
    <name type="scientific">Nematostella vectensis</name>
    <name type="common">Starlet sea anemone</name>
    <dbReference type="NCBI Taxonomy" id="45351"/>
    <lineage>
        <taxon>Eukaryota</taxon>
        <taxon>Metazoa</taxon>
        <taxon>Cnidaria</taxon>
        <taxon>Anthozoa</taxon>
        <taxon>Hexacorallia</taxon>
        <taxon>Actiniaria</taxon>
        <taxon>Edwardsiidae</taxon>
        <taxon>Nematostella</taxon>
    </lineage>
</organism>
<gene>
    <name evidence="2" type="ORF">NEMVEDRAFT_v1g130292</name>
</gene>
<dbReference type="PhylomeDB" id="A7SST8"/>
<feature type="non-terminal residue" evidence="2">
    <location>
        <position position="1"/>
    </location>
</feature>
<name>A7SST8_NEMVE</name>
<dbReference type="InterPro" id="IPR008979">
    <property type="entry name" value="Galactose-bd-like_sf"/>
</dbReference>
<protein>
    <recommendedName>
        <fullName evidence="1">F5/8 type C domain-containing protein</fullName>
    </recommendedName>
</protein>
<dbReference type="eggNOG" id="ENOG502QU6Y">
    <property type="taxonomic scope" value="Eukaryota"/>
</dbReference>
<dbReference type="FunFam" id="2.60.120.260:FF:000016">
    <property type="entry name" value="Contactin-associated protein-like 4 isoform 1"/>
    <property type="match status" value="1"/>
</dbReference>
<dbReference type="PROSITE" id="PS50022">
    <property type="entry name" value="FA58C_3"/>
    <property type="match status" value="1"/>
</dbReference>
<dbReference type="PANTHER" id="PTHR24543">
    <property type="entry name" value="MULTICOPPER OXIDASE-RELATED"/>
    <property type="match status" value="1"/>
</dbReference>
<dbReference type="Gene3D" id="2.60.120.260">
    <property type="entry name" value="Galactose-binding domain-like"/>
    <property type="match status" value="1"/>
</dbReference>
<keyword evidence="3" id="KW-1185">Reference proteome</keyword>
<dbReference type="HOGENOM" id="CLU_030066_1_2_1"/>
<dbReference type="OMA" id="RACHEKY"/>
<dbReference type="PANTHER" id="PTHR24543:SF291">
    <property type="entry name" value="SMOKE ALARM, ISOFORM D"/>
    <property type="match status" value="1"/>
</dbReference>
<dbReference type="InParanoid" id="A7SST8"/>
<dbReference type="SUPFAM" id="SSF49785">
    <property type="entry name" value="Galactose-binding domain-like"/>
    <property type="match status" value="1"/>
</dbReference>
<dbReference type="AlphaFoldDB" id="A7SST8"/>
<dbReference type="PROSITE" id="PS01285">
    <property type="entry name" value="FA58C_1"/>
    <property type="match status" value="1"/>
</dbReference>
<evidence type="ECO:0000313" key="2">
    <source>
        <dbReference type="EMBL" id="EDO33236.1"/>
    </source>
</evidence>
<proteinExistence type="predicted"/>